<sequence>MNQDVVSVVTVVQKRTSKLHWLPNYGKPFWGGECKVKTCCESKELNHCGECDTFPCDMLLNKGKDQGFDPMVNIEQCRKWLEETVSN</sequence>
<evidence type="ECO:0000313" key="1">
    <source>
        <dbReference type="EMBL" id="SUY21614.1"/>
    </source>
</evidence>
<organism evidence="1">
    <name type="scientific">Clostridioides difficile</name>
    <name type="common">Peptoclostridium difficile</name>
    <dbReference type="NCBI Taxonomy" id="1496"/>
    <lineage>
        <taxon>Bacteria</taxon>
        <taxon>Bacillati</taxon>
        <taxon>Bacillota</taxon>
        <taxon>Clostridia</taxon>
        <taxon>Peptostreptococcales</taxon>
        <taxon>Peptostreptococcaceae</taxon>
        <taxon>Clostridioides</taxon>
    </lineage>
</organism>
<name>A0A381I5K9_CLODI</name>
<dbReference type="AlphaFoldDB" id="A0A381I5K9"/>
<gene>
    <name evidence="1" type="ORF">NCTC13307_00773</name>
</gene>
<dbReference type="Pfam" id="PF12675">
    <property type="entry name" value="DUF3795"/>
    <property type="match status" value="1"/>
</dbReference>
<dbReference type="EMBL" id="UFWD01000001">
    <property type="protein sequence ID" value="SUY21614.1"/>
    <property type="molecule type" value="Genomic_DNA"/>
</dbReference>
<dbReference type="InterPro" id="IPR024227">
    <property type="entry name" value="DUF3795"/>
</dbReference>
<reference evidence="1" key="1">
    <citation type="submission" date="2018-06" db="EMBL/GenBank/DDBJ databases">
        <authorList>
            <consortium name="Pathogen Informatics"/>
            <person name="Doyle S."/>
        </authorList>
    </citation>
    <scope>NUCLEOTIDE SEQUENCE</scope>
    <source>
        <strain evidence="1">NCTC13307</strain>
    </source>
</reference>
<accession>A0A381I5K9</accession>
<proteinExistence type="predicted"/>
<protein>
    <submittedName>
        <fullName evidence="1">Protein of uncharacterized function (DUF3795)</fullName>
    </submittedName>
</protein>